<evidence type="ECO:0000256" key="2">
    <source>
        <dbReference type="ARBA" id="ARBA00022475"/>
    </source>
</evidence>
<comment type="similarity">
    <text evidence="6">Belongs to the ABC-4 integral membrane protein family.</text>
</comment>
<evidence type="ECO:0000313" key="11">
    <source>
        <dbReference type="Proteomes" id="UP000228614"/>
    </source>
</evidence>
<protein>
    <submittedName>
        <fullName evidence="10">Multidrug ABC transporter substrate-binding protein</fullName>
    </submittedName>
</protein>
<reference evidence="11" key="1">
    <citation type="submission" date="2017-09" db="EMBL/GenBank/DDBJ databases">
        <title>Depth-based differentiation of microbial function through sediment-hosted aquifers and enrichment of novel symbionts in the deep terrestrial subsurface.</title>
        <authorList>
            <person name="Probst A.J."/>
            <person name="Ladd B."/>
            <person name="Jarett J.K."/>
            <person name="Geller-Mcgrath D.E."/>
            <person name="Sieber C.M.K."/>
            <person name="Emerson J.B."/>
            <person name="Anantharaman K."/>
            <person name="Thomas B.C."/>
            <person name="Malmstrom R."/>
            <person name="Stieglmeier M."/>
            <person name="Klingl A."/>
            <person name="Woyke T."/>
            <person name="Ryan C.M."/>
            <person name="Banfield J.F."/>
        </authorList>
    </citation>
    <scope>NUCLEOTIDE SEQUENCE [LARGE SCALE GENOMIC DNA]</scope>
</reference>
<keyword evidence="3 7" id="KW-0812">Transmembrane</keyword>
<feature type="domain" description="ABC3 transporter permease C-terminal" evidence="8">
    <location>
        <begin position="286"/>
        <end position="399"/>
    </location>
</feature>
<evidence type="ECO:0000256" key="1">
    <source>
        <dbReference type="ARBA" id="ARBA00004651"/>
    </source>
</evidence>
<evidence type="ECO:0000313" key="10">
    <source>
        <dbReference type="EMBL" id="PIR94691.1"/>
    </source>
</evidence>
<gene>
    <name evidence="10" type="ORF">COT95_02810</name>
</gene>
<dbReference type="Pfam" id="PF02687">
    <property type="entry name" value="FtsX"/>
    <property type="match status" value="1"/>
</dbReference>
<dbReference type="Proteomes" id="UP000228614">
    <property type="component" value="Unassembled WGS sequence"/>
</dbReference>
<sequence>MNFYTLLKNSLKLLKNNRRRTFLTVLGIIIGVAAVIIVMSVGAGAQSLIFDQINSVGSNLIGVLPGYSDENGPPASAFGVMVTTLKNDDVEAIKKVTSIEAATSYVRGVETASWQNQKVDATFVGTTDEYIRVEDAKLAMGDFFDETDSKSITREIVLGWQIYKDLFGDENPLGQKIKLKRESFRVIGVVEKRGTQGFQNQDTLVFIPLKTAQKIMLGIDHISMIRAKVADEKEIPAAIAQVEQILREEHNIKESQEDDFTVRATTEALDALKVITDALKFFLSGIAAISLLVGGIGIMNIMLVTVTERTREIGLRKAIGATKEDIQSQFLFESILITLTGGGIGIIFGVAFSALIAVSAHYLGYNWNFVVTIWSVLLGVGVSGFIGIIFGWYPARKASLLDPIVALRYE</sequence>
<dbReference type="AlphaFoldDB" id="A0A2H0V6L5"/>
<keyword evidence="2" id="KW-1003">Cell membrane</keyword>
<keyword evidence="4 7" id="KW-1133">Transmembrane helix</keyword>
<evidence type="ECO:0000256" key="3">
    <source>
        <dbReference type="ARBA" id="ARBA00022692"/>
    </source>
</evidence>
<name>A0A2H0V6L5_9BACT</name>
<accession>A0A2H0V6L5</accession>
<keyword evidence="5 7" id="KW-0472">Membrane</keyword>
<feature type="transmembrane region" description="Helical" evidence="7">
    <location>
        <begin position="335"/>
        <end position="363"/>
    </location>
</feature>
<feature type="transmembrane region" description="Helical" evidence="7">
    <location>
        <begin position="281"/>
        <end position="306"/>
    </location>
</feature>
<evidence type="ECO:0000256" key="6">
    <source>
        <dbReference type="ARBA" id="ARBA00038076"/>
    </source>
</evidence>
<dbReference type="InterPro" id="IPR025857">
    <property type="entry name" value="MacB_PCD"/>
</dbReference>
<dbReference type="PANTHER" id="PTHR30572">
    <property type="entry name" value="MEMBRANE COMPONENT OF TRANSPORTER-RELATED"/>
    <property type="match status" value="1"/>
</dbReference>
<dbReference type="GO" id="GO:0005886">
    <property type="term" value="C:plasma membrane"/>
    <property type="evidence" value="ECO:0007669"/>
    <property type="project" value="UniProtKB-SubCell"/>
</dbReference>
<feature type="transmembrane region" description="Helical" evidence="7">
    <location>
        <begin position="21"/>
        <end position="45"/>
    </location>
</feature>
<organism evidence="10 11">
    <name type="scientific">Candidatus Falkowbacteria bacterium CG10_big_fil_rev_8_21_14_0_10_37_6</name>
    <dbReference type="NCBI Taxonomy" id="1974563"/>
    <lineage>
        <taxon>Bacteria</taxon>
        <taxon>Candidatus Falkowiibacteriota</taxon>
    </lineage>
</organism>
<dbReference type="Pfam" id="PF12704">
    <property type="entry name" value="MacB_PCD"/>
    <property type="match status" value="1"/>
</dbReference>
<evidence type="ECO:0000256" key="5">
    <source>
        <dbReference type="ARBA" id="ARBA00023136"/>
    </source>
</evidence>
<dbReference type="EMBL" id="PFAN01000138">
    <property type="protein sequence ID" value="PIR94691.1"/>
    <property type="molecule type" value="Genomic_DNA"/>
</dbReference>
<dbReference type="InterPro" id="IPR003838">
    <property type="entry name" value="ABC3_permease_C"/>
</dbReference>
<comment type="caution">
    <text evidence="10">The sequence shown here is derived from an EMBL/GenBank/DDBJ whole genome shotgun (WGS) entry which is preliminary data.</text>
</comment>
<evidence type="ECO:0000256" key="4">
    <source>
        <dbReference type="ARBA" id="ARBA00022989"/>
    </source>
</evidence>
<evidence type="ECO:0000259" key="9">
    <source>
        <dbReference type="Pfam" id="PF12704"/>
    </source>
</evidence>
<dbReference type="GO" id="GO:0022857">
    <property type="term" value="F:transmembrane transporter activity"/>
    <property type="evidence" value="ECO:0007669"/>
    <property type="project" value="TreeGrafter"/>
</dbReference>
<comment type="subcellular location">
    <subcellularLocation>
        <location evidence="1">Cell membrane</location>
        <topology evidence="1">Multi-pass membrane protein</topology>
    </subcellularLocation>
</comment>
<feature type="domain" description="MacB-like periplasmic core" evidence="9">
    <location>
        <begin position="21"/>
        <end position="245"/>
    </location>
</feature>
<dbReference type="InterPro" id="IPR050250">
    <property type="entry name" value="Macrolide_Exporter_MacB"/>
</dbReference>
<feature type="transmembrane region" description="Helical" evidence="7">
    <location>
        <begin position="369"/>
        <end position="393"/>
    </location>
</feature>
<dbReference type="PANTHER" id="PTHR30572:SF4">
    <property type="entry name" value="ABC TRANSPORTER PERMEASE YTRF"/>
    <property type="match status" value="1"/>
</dbReference>
<proteinExistence type="inferred from homology"/>
<evidence type="ECO:0000259" key="8">
    <source>
        <dbReference type="Pfam" id="PF02687"/>
    </source>
</evidence>
<evidence type="ECO:0000256" key="7">
    <source>
        <dbReference type="SAM" id="Phobius"/>
    </source>
</evidence>